<dbReference type="InterPro" id="IPR018253">
    <property type="entry name" value="DnaJ_domain_CS"/>
</dbReference>
<reference evidence="2 3" key="1">
    <citation type="journal article" date="2019" name="Plant Biotechnol. J.">
        <title>The red bayberry genome and genetic basis of sex determination.</title>
        <authorList>
            <person name="Jia H.M."/>
            <person name="Jia H.J."/>
            <person name="Cai Q.L."/>
            <person name="Wang Y."/>
            <person name="Zhao H.B."/>
            <person name="Yang W.F."/>
            <person name="Wang G.Y."/>
            <person name="Li Y.H."/>
            <person name="Zhan D.L."/>
            <person name="Shen Y.T."/>
            <person name="Niu Q.F."/>
            <person name="Chang L."/>
            <person name="Qiu J."/>
            <person name="Zhao L."/>
            <person name="Xie H.B."/>
            <person name="Fu W.Y."/>
            <person name="Jin J."/>
            <person name="Li X.W."/>
            <person name="Jiao Y."/>
            <person name="Zhou C.C."/>
            <person name="Tu T."/>
            <person name="Chai C.Y."/>
            <person name="Gao J.L."/>
            <person name="Fan L.J."/>
            <person name="van de Weg E."/>
            <person name="Wang J.Y."/>
            <person name="Gao Z.S."/>
        </authorList>
    </citation>
    <scope>NUCLEOTIDE SEQUENCE [LARGE SCALE GENOMIC DNA]</scope>
    <source>
        <tissue evidence="2">Leaves</tissue>
    </source>
</reference>
<evidence type="ECO:0000259" key="1">
    <source>
        <dbReference type="PROSITE" id="PS50076"/>
    </source>
</evidence>
<dbReference type="PANTHER" id="PTHR45432">
    <property type="entry name" value="CHAPERONE PROTEIN DNAJ 11, CHLOROPLASTIC-LIKE"/>
    <property type="match status" value="1"/>
</dbReference>
<dbReference type="SUPFAM" id="SSF46565">
    <property type="entry name" value="Chaperone J-domain"/>
    <property type="match status" value="1"/>
</dbReference>
<dbReference type="Pfam" id="PF00226">
    <property type="entry name" value="DnaJ"/>
    <property type="match status" value="1"/>
</dbReference>
<dbReference type="OrthoDB" id="445556at2759"/>
<gene>
    <name evidence="2" type="ORF">CJ030_MR2G024060</name>
</gene>
<evidence type="ECO:0000313" key="2">
    <source>
        <dbReference type="EMBL" id="KAB1221631.1"/>
    </source>
</evidence>
<dbReference type="PROSITE" id="PS50076">
    <property type="entry name" value="DNAJ_2"/>
    <property type="match status" value="1"/>
</dbReference>
<dbReference type="AlphaFoldDB" id="A0A6A1W8T7"/>
<accession>A0A6A1W8T7</accession>
<organism evidence="2 3">
    <name type="scientific">Morella rubra</name>
    <name type="common">Chinese bayberry</name>
    <dbReference type="NCBI Taxonomy" id="262757"/>
    <lineage>
        <taxon>Eukaryota</taxon>
        <taxon>Viridiplantae</taxon>
        <taxon>Streptophyta</taxon>
        <taxon>Embryophyta</taxon>
        <taxon>Tracheophyta</taxon>
        <taxon>Spermatophyta</taxon>
        <taxon>Magnoliopsida</taxon>
        <taxon>eudicotyledons</taxon>
        <taxon>Gunneridae</taxon>
        <taxon>Pentapetalae</taxon>
        <taxon>rosids</taxon>
        <taxon>fabids</taxon>
        <taxon>Fagales</taxon>
        <taxon>Myricaceae</taxon>
        <taxon>Morella</taxon>
    </lineage>
</organism>
<sequence length="178" mass="19514">MPGNTTLLPQEHALGFKISHLSFRNHREMLPRRSCSGIIKTRLKTIALSAATATGSIDGSVRTTASSSSSFSFSFTNGNGITFYQLLGVKETASQTEIKAAYRSLAKLYHPDAVSSISNPNARDFIEIHSAYATLSDPMARARYDSSIGVTAIGCARLYRQAAGFPTRTRRWETDQCW</sequence>
<dbReference type="EMBL" id="RXIC02000020">
    <property type="protein sequence ID" value="KAB1221631.1"/>
    <property type="molecule type" value="Genomic_DNA"/>
</dbReference>
<dbReference type="PROSITE" id="PS00636">
    <property type="entry name" value="DNAJ_1"/>
    <property type="match status" value="1"/>
</dbReference>
<evidence type="ECO:0000313" key="3">
    <source>
        <dbReference type="Proteomes" id="UP000516437"/>
    </source>
</evidence>
<proteinExistence type="predicted"/>
<dbReference type="PANTHER" id="PTHR45432:SF2">
    <property type="entry name" value="CHAPERONE PROTEIN DNAJ 11, CHLOROPLASTIC"/>
    <property type="match status" value="1"/>
</dbReference>
<keyword evidence="3" id="KW-1185">Reference proteome</keyword>
<dbReference type="Proteomes" id="UP000516437">
    <property type="component" value="Chromosome 2"/>
</dbReference>
<dbReference type="CDD" id="cd06257">
    <property type="entry name" value="DnaJ"/>
    <property type="match status" value="1"/>
</dbReference>
<dbReference type="PRINTS" id="PR00625">
    <property type="entry name" value="JDOMAIN"/>
</dbReference>
<name>A0A6A1W8T7_9ROSI</name>
<dbReference type="InterPro" id="IPR036869">
    <property type="entry name" value="J_dom_sf"/>
</dbReference>
<dbReference type="Gene3D" id="1.10.287.110">
    <property type="entry name" value="DnaJ domain"/>
    <property type="match status" value="1"/>
</dbReference>
<feature type="domain" description="J" evidence="1">
    <location>
        <begin position="82"/>
        <end position="148"/>
    </location>
</feature>
<comment type="caution">
    <text evidence="2">The sequence shown here is derived from an EMBL/GenBank/DDBJ whole genome shotgun (WGS) entry which is preliminary data.</text>
</comment>
<dbReference type="InterPro" id="IPR001623">
    <property type="entry name" value="DnaJ_domain"/>
</dbReference>
<protein>
    <submittedName>
        <fullName evidence="2">Chaperone protein dnaJ 11, chloroplastic</fullName>
    </submittedName>
</protein>
<dbReference type="SMART" id="SM00271">
    <property type="entry name" value="DnaJ"/>
    <property type="match status" value="1"/>
</dbReference>